<evidence type="ECO:0000313" key="1">
    <source>
        <dbReference type="EMBL" id="SFF51883.1"/>
    </source>
</evidence>
<sequence length="236" mass="24486">MAVAVWRTGAAGRALGPVAAGAAVPVVLLLAACSPGTASVCDRSEPTAPSRVEGAPLAMEVPPHADDSAAPPGEGSKVVLPPDTDEVMRDLVHRTAAQSASGEVRPGTCEADGSIGAQTVERCTVIRSGLDLVWRVYSTSLGDGLSQYDAVVVSGTLTADAVYEAARQRADKGPARCDRLPKTVRVEDAGKPTRYQCQWTRASCVSDAGGWRFRWENGYVTLSGSGGVDFVGGDDE</sequence>
<dbReference type="EMBL" id="FONG01000017">
    <property type="protein sequence ID" value="SFF51883.1"/>
    <property type="molecule type" value="Genomic_DNA"/>
</dbReference>
<gene>
    <name evidence="1" type="ORF">SAMN05216251_11762</name>
</gene>
<accession>A0A1I2JDF6</accession>
<organism evidence="1 2">
    <name type="scientific">Actinacidiphila alni</name>
    <dbReference type="NCBI Taxonomy" id="380248"/>
    <lineage>
        <taxon>Bacteria</taxon>
        <taxon>Bacillati</taxon>
        <taxon>Actinomycetota</taxon>
        <taxon>Actinomycetes</taxon>
        <taxon>Kitasatosporales</taxon>
        <taxon>Streptomycetaceae</taxon>
        <taxon>Actinacidiphila</taxon>
    </lineage>
</organism>
<dbReference type="AlphaFoldDB" id="A0A1I2JDF6"/>
<reference evidence="1 2" key="1">
    <citation type="submission" date="2016-10" db="EMBL/GenBank/DDBJ databases">
        <authorList>
            <person name="de Groot N.N."/>
        </authorList>
    </citation>
    <scope>NUCLEOTIDE SEQUENCE [LARGE SCALE GENOMIC DNA]</scope>
    <source>
        <strain evidence="1 2">CGMCC 4.3510</strain>
    </source>
</reference>
<keyword evidence="2" id="KW-1185">Reference proteome</keyword>
<evidence type="ECO:0000313" key="2">
    <source>
        <dbReference type="Proteomes" id="UP000199323"/>
    </source>
</evidence>
<dbReference type="Proteomes" id="UP000199323">
    <property type="component" value="Unassembled WGS sequence"/>
</dbReference>
<proteinExistence type="predicted"/>
<name>A0A1I2JDF6_9ACTN</name>
<protein>
    <submittedName>
        <fullName evidence="1">Uncharacterized protein</fullName>
    </submittedName>
</protein>
<dbReference type="RefSeq" id="WP_093715976.1">
    <property type="nucleotide sequence ID" value="NZ_FONG01000017.1"/>
</dbReference>
<dbReference type="PROSITE" id="PS51257">
    <property type="entry name" value="PROKAR_LIPOPROTEIN"/>
    <property type="match status" value="1"/>
</dbReference>